<sequence>MKKAIILAAGIGSRLRPITERKPKCLVEVGGKPMLGYSIDALIAHGIEDIVIVTGYLSDSVQRYCAETYPGRSFTFVDNSDFDTTNNLYSLYLTRKHLTGDTLVMNGDLVFDASVIAKLKAVRTSAVAVDVGRYMEESMKVVVKGGFVTSISKKIPPHLAYGCSIDVYKFVKKDVKELVRELESTIKRGSLNEWTEAALDRLFSKGAIQAKPVAIGRARWAEIDNLDDLHAAEALFNPLRGQIARKKIFFIDNDGTLAIQDGGTLRVLPEARDFLKSLARTKKHFYICTNNSSFTPTDIVSKFKAQGITIPEKHVLISTRSAMEHLKAEGVKRLYSMANRKTSLWLKKSGFIFERTKPQALLLCYDTELTYAKLSEFIQLVRAGVPYYATHIDKVCPTEHGPIPDIGLFIDMIEATTGKRPLQTFGKPDTNFILPILRAHKLKPKDAVVVGDRLYTDMVLAKKSGALSVLALSGETKRPDYEFSDIRADVLVRDVGELRDILNDKAAA</sequence>
<dbReference type="Pfam" id="PF13242">
    <property type="entry name" value="Hydrolase_like"/>
    <property type="match status" value="1"/>
</dbReference>
<protein>
    <recommendedName>
        <fullName evidence="3">Nucleotidyl transferase domain-containing protein</fullName>
    </recommendedName>
</protein>
<accession>A0A1F6CR35</accession>
<reference evidence="4 5" key="1">
    <citation type="journal article" date="2016" name="Nat. Commun.">
        <title>Thousands of microbial genomes shed light on interconnected biogeochemical processes in an aquifer system.</title>
        <authorList>
            <person name="Anantharaman K."/>
            <person name="Brown C.T."/>
            <person name="Hug L.A."/>
            <person name="Sharon I."/>
            <person name="Castelle C.J."/>
            <person name="Probst A.J."/>
            <person name="Thomas B.C."/>
            <person name="Singh A."/>
            <person name="Wilkins M.J."/>
            <person name="Karaoz U."/>
            <person name="Brodie E.L."/>
            <person name="Williams K.H."/>
            <person name="Hubbard S.S."/>
            <person name="Banfield J.F."/>
        </authorList>
    </citation>
    <scope>NUCLEOTIDE SEQUENCE [LARGE SCALE GENOMIC DNA]</scope>
</reference>
<dbReference type="InterPro" id="IPR023214">
    <property type="entry name" value="HAD_sf"/>
</dbReference>
<dbReference type="InterPro" id="IPR050065">
    <property type="entry name" value="GlmU-like"/>
</dbReference>
<evidence type="ECO:0000256" key="1">
    <source>
        <dbReference type="ARBA" id="ARBA00022679"/>
    </source>
</evidence>
<dbReference type="PANTHER" id="PTHR43584:SF8">
    <property type="entry name" value="N-ACETYLMURAMATE ALPHA-1-PHOSPHATE URIDYLYLTRANSFERASE"/>
    <property type="match status" value="1"/>
</dbReference>
<dbReference type="CDD" id="cd02523">
    <property type="entry name" value="PC_cytidylyltransferase"/>
    <property type="match status" value="1"/>
</dbReference>
<dbReference type="PANTHER" id="PTHR43584">
    <property type="entry name" value="NUCLEOTIDYL TRANSFERASE"/>
    <property type="match status" value="1"/>
</dbReference>
<comment type="caution">
    <text evidence="4">The sequence shown here is derived from an EMBL/GenBank/DDBJ whole genome shotgun (WGS) entry which is preliminary data.</text>
</comment>
<evidence type="ECO:0000259" key="3">
    <source>
        <dbReference type="Pfam" id="PF00483"/>
    </source>
</evidence>
<dbReference type="SUPFAM" id="SSF53448">
    <property type="entry name" value="Nucleotide-diphospho-sugar transferases"/>
    <property type="match status" value="1"/>
</dbReference>
<keyword evidence="2" id="KW-0548">Nucleotidyltransferase</keyword>
<keyword evidence="1" id="KW-0808">Transferase</keyword>
<evidence type="ECO:0000313" key="5">
    <source>
        <dbReference type="Proteomes" id="UP000176445"/>
    </source>
</evidence>
<proteinExistence type="predicted"/>
<dbReference type="InterPro" id="IPR005835">
    <property type="entry name" value="NTP_transferase_dom"/>
</dbReference>
<dbReference type="Gene3D" id="3.40.50.1000">
    <property type="entry name" value="HAD superfamily/HAD-like"/>
    <property type="match status" value="2"/>
</dbReference>
<gene>
    <name evidence="4" type="ORF">A2704_04550</name>
</gene>
<dbReference type="GO" id="GO:0016779">
    <property type="term" value="F:nucleotidyltransferase activity"/>
    <property type="evidence" value="ECO:0007669"/>
    <property type="project" value="UniProtKB-KW"/>
</dbReference>
<evidence type="ECO:0000256" key="2">
    <source>
        <dbReference type="ARBA" id="ARBA00022695"/>
    </source>
</evidence>
<dbReference type="InterPro" id="IPR029044">
    <property type="entry name" value="Nucleotide-diphossugar_trans"/>
</dbReference>
<dbReference type="Pfam" id="PF13344">
    <property type="entry name" value="Hydrolase_6"/>
    <property type="match status" value="1"/>
</dbReference>
<dbReference type="SUPFAM" id="SSF56784">
    <property type="entry name" value="HAD-like"/>
    <property type="match status" value="1"/>
</dbReference>
<dbReference type="Pfam" id="PF00483">
    <property type="entry name" value="NTP_transferase"/>
    <property type="match status" value="1"/>
</dbReference>
<dbReference type="Proteomes" id="UP000176445">
    <property type="component" value="Unassembled WGS sequence"/>
</dbReference>
<feature type="domain" description="Nucleotidyl transferase" evidence="3">
    <location>
        <begin position="3"/>
        <end position="124"/>
    </location>
</feature>
<dbReference type="InterPro" id="IPR036412">
    <property type="entry name" value="HAD-like_sf"/>
</dbReference>
<evidence type="ECO:0000313" key="4">
    <source>
        <dbReference type="EMBL" id="OGG51603.1"/>
    </source>
</evidence>
<dbReference type="EMBL" id="MFKW01000021">
    <property type="protein sequence ID" value="OGG51603.1"/>
    <property type="molecule type" value="Genomic_DNA"/>
</dbReference>
<organism evidence="4 5">
    <name type="scientific">Candidatus Kaiserbacteria bacterium RIFCSPHIGHO2_01_FULL_54_36b</name>
    <dbReference type="NCBI Taxonomy" id="1798483"/>
    <lineage>
        <taxon>Bacteria</taxon>
        <taxon>Candidatus Kaiseribacteriota</taxon>
    </lineage>
</organism>
<dbReference type="InterPro" id="IPR006357">
    <property type="entry name" value="HAD-SF_hydro_IIA"/>
</dbReference>
<dbReference type="AlphaFoldDB" id="A0A1F6CR35"/>
<name>A0A1F6CR35_9BACT</name>
<dbReference type="Gene3D" id="3.90.550.10">
    <property type="entry name" value="Spore Coat Polysaccharide Biosynthesis Protein SpsA, Chain A"/>
    <property type="match status" value="1"/>
</dbReference>